<protein>
    <submittedName>
        <fullName evidence="3">Uncharacterized protein</fullName>
    </submittedName>
</protein>
<name>A0AAD5U350_9FUNG</name>
<feature type="transmembrane region" description="Helical" evidence="1">
    <location>
        <begin position="97"/>
        <end position="117"/>
    </location>
</feature>
<feature type="signal peptide" evidence="2">
    <location>
        <begin position="1"/>
        <end position="19"/>
    </location>
</feature>
<evidence type="ECO:0000256" key="1">
    <source>
        <dbReference type="SAM" id="Phobius"/>
    </source>
</evidence>
<keyword evidence="2" id="KW-0732">Signal</keyword>
<evidence type="ECO:0000256" key="2">
    <source>
        <dbReference type="SAM" id="SignalP"/>
    </source>
</evidence>
<evidence type="ECO:0000313" key="4">
    <source>
        <dbReference type="Proteomes" id="UP001211065"/>
    </source>
</evidence>
<dbReference type="Proteomes" id="UP001211065">
    <property type="component" value="Unassembled WGS sequence"/>
</dbReference>
<feature type="transmembrane region" description="Helical" evidence="1">
    <location>
        <begin position="66"/>
        <end position="85"/>
    </location>
</feature>
<accession>A0AAD5U350</accession>
<gene>
    <name evidence="3" type="ORF">HK099_001842</name>
</gene>
<keyword evidence="4" id="KW-1185">Reference proteome</keyword>
<keyword evidence="1" id="KW-1133">Transmembrane helix</keyword>
<sequence length="141" mass="15823">MQFFLSLIQILPLIPVAFGWTLFHLNQANSCSSNMVSYAHYATLFFTFQIPFIVTRLFAGYQYRGVCGNVLDTFFQSLFYVYGILLLDEGNCVGSNLFNFTLLTVCVSGLLIVGNVLEGFRNRENYAVVYHSAKGGYVAIP</sequence>
<keyword evidence="1" id="KW-0472">Membrane</keyword>
<comment type="caution">
    <text evidence="3">The sequence shown here is derived from an EMBL/GenBank/DDBJ whole genome shotgun (WGS) entry which is preliminary data.</text>
</comment>
<proteinExistence type="predicted"/>
<feature type="transmembrane region" description="Helical" evidence="1">
    <location>
        <begin position="38"/>
        <end position="59"/>
    </location>
</feature>
<dbReference type="AlphaFoldDB" id="A0AAD5U350"/>
<feature type="chain" id="PRO_5041976175" evidence="2">
    <location>
        <begin position="20"/>
        <end position="141"/>
    </location>
</feature>
<reference evidence="3" key="1">
    <citation type="submission" date="2020-05" db="EMBL/GenBank/DDBJ databases">
        <title>Phylogenomic resolution of chytrid fungi.</title>
        <authorList>
            <person name="Stajich J.E."/>
            <person name="Amses K."/>
            <person name="Simmons R."/>
            <person name="Seto K."/>
            <person name="Myers J."/>
            <person name="Bonds A."/>
            <person name="Quandt C.A."/>
            <person name="Barry K."/>
            <person name="Liu P."/>
            <person name="Grigoriev I."/>
            <person name="Longcore J.E."/>
            <person name="James T.Y."/>
        </authorList>
    </citation>
    <scope>NUCLEOTIDE SEQUENCE</scope>
    <source>
        <strain evidence="3">JEL0476</strain>
    </source>
</reference>
<dbReference type="EMBL" id="JADGJW010000157">
    <property type="protein sequence ID" value="KAJ3222826.1"/>
    <property type="molecule type" value="Genomic_DNA"/>
</dbReference>
<keyword evidence="1" id="KW-0812">Transmembrane</keyword>
<organism evidence="3 4">
    <name type="scientific">Clydaea vesicula</name>
    <dbReference type="NCBI Taxonomy" id="447962"/>
    <lineage>
        <taxon>Eukaryota</taxon>
        <taxon>Fungi</taxon>
        <taxon>Fungi incertae sedis</taxon>
        <taxon>Chytridiomycota</taxon>
        <taxon>Chytridiomycota incertae sedis</taxon>
        <taxon>Chytridiomycetes</taxon>
        <taxon>Lobulomycetales</taxon>
        <taxon>Lobulomycetaceae</taxon>
        <taxon>Clydaea</taxon>
    </lineage>
</organism>
<evidence type="ECO:0000313" key="3">
    <source>
        <dbReference type="EMBL" id="KAJ3222826.1"/>
    </source>
</evidence>